<feature type="region of interest" description="Disordered" evidence="4">
    <location>
        <begin position="307"/>
        <end position="334"/>
    </location>
</feature>
<dbReference type="Proteomes" id="UP000077671">
    <property type="component" value="Unassembled WGS sequence"/>
</dbReference>
<evidence type="ECO:0000256" key="3">
    <source>
        <dbReference type="PROSITE-ProRule" id="PRU00221"/>
    </source>
</evidence>
<dbReference type="SMART" id="SM00320">
    <property type="entry name" value="WD40"/>
    <property type="match status" value="3"/>
</dbReference>
<name>A0A177V4W1_9BASI</name>
<dbReference type="PANTHER" id="PTHR19848:SF8">
    <property type="entry name" value="F-BOX AND WD REPEAT DOMAIN CONTAINING 7"/>
    <property type="match status" value="1"/>
</dbReference>
<dbReference type="PROSITE" id="PS50082">
    <property type="entry name" value="WD_REPEATS_2"/>
    <property type="match status" value="2"/>
</dbReference>
<dbReference type="InterPro" id="IPR019775">
    <property type="entry name" value="WD40_repeat_CS"/>
</dbReference>
<dbReference type="EMBL" id="CAJHJG010000082">
    <property type="protein sequence ID" value="CAD6897021.1"/>
    <property type="molecule type" value="Genomic_DNA"/>
</dbReference>
<dbReference type="Pfam" id="PF00400">
    <property type="entry name" value="WD40"/>
    <property type="match status" value="2"/>
</dbReference>
<dbReference type="EMBL" id="LWDD02000934">
    <property type="protein sequence ID" value="KAE8254876.1"/>
    <property type="molecule type" value="Genomic_DNA"/>
</dbReference>
<feature type="repeat" description="WD" evidence="3">
    <location>
        <begin position="275"/>
        <end position="307"/>
    </location>
</feature>
<reference evidence="6" key="2">
    <citation type="journal article" date="2019" name="IMA Fungus">
        <title>Genome sequencing and comparison of five Tilletia species to identify candidate genes for the detection of regulated species infecting wheat.</title>
        <authorList>
            <person name="Nguyen H.D.T."/>
            <person name="Sultana T."/>
            <person name="Kesanakurti P."/>
            <person name="Hambleton S."/>
        </authorList>
    </citation>
    <scope>NUCLEOTIDE SEQUENCE</scope>
    <source>
        <strain evidence="6">DAOMC 238032</strain>
    </source>
</reference>
<evidence type="ECO:0000313" key="5">
    <source>
        <dbReference type="EMBL" id="CAD6897021.1"/>
    </source>
</evidence>
<dbReference type="Gene3D" id="2.130.10.10">
    <property type="entry name" value="YVTN repeat-like/Quinoprotein amine dehydrogenase"/>
    <property type="match status" value="1"/>
</dbReference>
<keyword evidence="2" id="KW-0677">Repeat</keyword>
<dbReference type="AlphaFoldDB" id="A0A177V4W1"/>
<evidence type="ECO:0000313" key="6">
    <source>
        <dbReference type="EMBL" id="KAE8254876.1"/>
    </source>
</evidence>
<sequence>METGKAVASMTMTTTTAPLSATLPHLIVAQHLRAHGFQATLRSFQADAARAGITLPASLLGIDVGSSDPGVETAEGAGSGAQDGAKRSSSRGSDALALVLIPPELELPNLLAAYNEHQRALAAEAAARAATEALREQQRTERSRLLELTLPGPGTLPYVLHATFRTLHASNILSVTLVQLPVRRFSTVSARFEITLRPALATTAADRRVVLSDPESGEMLECLEGGQGLAHGHRAAVLSTAQNPVLPRELVSTSMDSTVLVWDLLAGSGAPVQVLKDHARFVVQAAYSHDGRFLATAGYDRKIQIYQREPLPSPQSSAAIGPEGEDDDPEPEPIQAPFKLVKTVDMRNGNPEAIVFLRTRLLPLPDDEDGRSTSSAAAQTATVGSRERTWLAYSTRGECHINYLAMPRIDDQDHNSSSAVEAVPISEQLAALDIGSLDIQKDGATDPIVEPDDWTLVKCNTNENPDDWHVSYSLLSLALHPSGKFLSAQTGDHTRPTSTSTAGESILPPPRILIVQPLRPGRVHTLFLPPSHNAAASMSGGSALNPAPRHAWLRSKGEALWVAGEDGRVRLLDVKSEDGANATQRAEVWTQGRPDDADVERVGGAHGRLQLRDADQEASALWTRGGNTVIKDICVIDDDGSLATCGFDHTVRIVRRRKD</sequence>
<keyword evidence="8" id="KW-1185">Reference proteome</keyword>
<dbReference type="PROSITE" id="PS00678">
    <property type="entry name" value="WD_REPEATS_1"/>
    <property type="match status" value="1"/>
</dbReference>
<keyword evidence="1 3" id="KW-0853">WD repeat</keyword>
<accession>A0A177V4W1</accession>
<evidence type="ECO:0000256" key="1">
    <source>
        <dbReference type="ARBA" id="ARBA00022574"/>
    </source>
</evidence>
<dbReference type="SUPFAM" id="SSF50978">
    <property type="entry name" value="WD40 repeat-like"/>
    <property type="match status" value="1"/>
</dbReference>
<reference evidence="5" key="3">
    <citation type="submission" date="2020-10" db="EMBL/GenBank/DDBJ databases">
        <authorList>
            <person name="Sedaghatjoo S."/>
        </authorList>
    </citation>
    <scope>NUCLEOTIDE SEQUENCE</scope>
    <source>
        <strain evidence="5">AZH3</strain>
    </source>
</reference>
<feature type="repeat" description="WD" evidence="3">
    <location>
        <begin position="230"/>
        <end position="264"/>
    </location>
</feature>
<dbReference type="InterPro" id="IPR015943">
    <property type="entry name" value="WD40/YVTN_repeat-like_dom_sf"/>
</dbReference>
<proteinExistence type="predicted"/>
<protein>
    <submittedName>
        <fullName evidence="6">Uncharacterized protein</fullName>
    </submittedName>
</protein>
<evidence type="ECO:0000256" key="4">
    <source>
        <dbReference type="SAM" id="MobiDB-lite"/>
    </source>
</evidence>
<reference evidence="6" key="1">
    <citation type="submission" date="2016-04" db="EMBL/GenBank/DDBJ databases">
        <authorList>
            <person name="Nguyen H.D."/>
            <person name="Kesanakurti P."/>
            <person name="Cullis J."/>
            <person name="Levesque C.A."/>
            <person name="Hambleton S."/>
        </authorList>
    </citation>
    <scope>NUCLEOTIDE SEQUENCE</scope>
    <source>
        <strain evidence="6">DAOMC 238032</strain>
    </source>
</reference>
<gene>
    <name evidence="6" type="ORF">A4X03_0g5654</name>
    <name evidence="5" type="ORF">JKIAZH3_G7767</name>
</gene>
<comment type="caution">
    <text evidence="6">The sequence shown here is derived from an EMBL/GenBank/DDBJ whole genome shotgun (WGS) entry which is preliminary data.</text>
</comment>
<evidence type="ECO:0000256" key="2">
    <source>
        <dbReference type="ARBA" id="ARBA00022737"/>
    </source>
</evidence>
<organism evidence="6 7">
    <name type="scientific">Tilletia caries</name>
    <name type="common">wheat bunt fungus</name>
    <dbReference type="NCBI Taxonomy" id="13290"/>
    <lineage>
        <taxon>Eukaryota</taxon>
        <taxon>Fungi</taxon>
        <taxon>Dikarya</taxon>
        <taxon>Basidiomycota</taxon>
        <taxon>Ustilaginomycotina</taxon>
        <taxon>Exobasidiomycetes</taxon>
        <taxon>Tilletiales</taxon>
        <taxon>Tilletiaceae</taxon>
        <taxon>Tilletia</taxon>
    </lineage>
</organism>
<dbReference type="Proteomes" id="UP000836402">
    <property type="component" value="Unassembled WGS sequence"/>
</dbReference>
<dbReference type="InterPro" id="IPR001680">
    <property type="entry name" value="WD40_rpt"/>
</dbReference>
<dbReference type="InterPro" id="IPR036322">
    <property type="entry name" value="WD40_repeat_dom_sf"/>
</dbReference>
<dbReference type="PANTHER" id="PTHR19848">
    <property type="entry name" value="WD40 REPEAT PROTEIN"/>
    <property type="match status" value="1"/>
</dbReference>
<evidence type="ECO:0000313" key="8">
    <source>
        <dbReference type="Proteomes" id="UP000836402"/>
    </source>
</evidence>
<evidence type="ECO:0000313" key="7">
    <source>
        <dbReference type="Proteomes" id="UP000077671"/>
    </source>
</evidence>
<feature type="region of interest" description="Disordered" evidence="4">
    <location>
        <begin position="70"/>
        <end position="89"/>
    </location>
</feature>